<evidence type="ECO:0000256" key="5">
    <source>
        <dbReference type="ARBA" id="ARBA00022692"/>
    </source>
</evidence>
<evidence type="ECO:0000256" key="3">
    <source>
        <dbReference type="ARBA" id="ARBA00022448"/>
    </source>
</evidence>
<name>A0ABD2N5L9_9CUCU</name>
<protein>
    <submittedName>
        <fullName evidence="14">Uncharacterized protein</fullName>
    </submittedName>
</protein>
<evidence type="ECO:0000256" key="10">
    <source>
        <dbReference type="ARBA" id="ARBA00023201"/>
    </source>
</evidence>
<keyword evidence="15" id="KW-1185">Reference proteome</keyword>
<organism evidence="14 15">
    <name type="scientific">Cryptolaemus montrouzieri</name>
    <dbReference type="NCBI Taxonomy" id="559131"/>
    <lineage>
        <taxon>Eukaryota</taxon>
        <taxon>Metazoa</taxon>
        <taxon>Ecdysozoa</taxon>
        <taxon>Arthropoda</taxon>
        <taxon>Hexapoda</taxon>
        <taxon>Insecta</taxon>
        <taxon>Pterygota</taxon>
        <taxon>Neoptera</taxon>
        <taxon>Endopterygota</taxon>
        <taxon>Coleoptera</taxon>
        <taxon>Polyphaga</taxon>
        <taxon>Cucujiformia</taxon>
        <taxon>Coccinelloidea</taxon>
        <taxon>Coccinellidae</taxon>
        <taxon>Scymninae</taxon>
        <taxon>Scymnini</taxon>
        <taxon>Cryptolaemus</taxon>
    </lineage>
</organism>
<dbReference type="GO" id="GO:0005272">
    <property type="term" value="F:sodium channel activity"/>
    <property type="evidence" value="ECO:0007669"/>
    <property type="project" value="UniProtKB-KW"/>
</dbReference>
<evidence type="ECO:0000256" key="4">
    <source>
        <dbReference type="ARBA" id="ARBA00022461"/>
    </source>
</evidence>
<keyword evidence="5 12" id="KW-0812">Transmembrane</keyword>
<evidence type="ECO:0000256" key="6">
    <source>
        <dbReference type="ARBA" id="ARBA00022989"/>
    </source>
</evidence>
<evidence type="ECO:0000256" key="1">
    <source>
        <dbReference type="ARBA" id="ARBA00004141"/>
    </source>
</evidence>
<evidence type="ECO:0000256" key="11">
    <source>
        <dbReference type="ARBA" id="ARBA00023303"/>
    </source>
</evidence>
<evidence type="ECO:0000256" key="13">
    <source>
        <dbReference type="SAM" id="Phobius"/>
    </source>
</evidence>
<dbReference type="Gene3D" id="2.60.470.10">
    <property type="entry name" value="Acid-sensing ion channels like domains"/>
    <property type="match status" value="1"/>
</dbReference>
<dbReference type="AlphaFoldDB" id="A0ABD2N5L9"/>
<keyword evidence="11 12" id="KW-0407">Ion channel</keyword>
<evidence type="ECO:0000256" key="7">
    <source>
        <dbReference type="ARBA" id="ARBA00023053"/>
    </source>
</evidence>
<keyword evidence="9 13" id="KW-0472">Membrane</keyword>
<feature type="transmembrane region" description="Helical" evidence="13">
    <location>
        <begin position="54"/>
        <end position="75"/>
    </location>
</feature>
<keyword evidence="4 12" id="KW-0894">Sodium channel</keyword>
<keyword evidence="6 13" id="KW-1133">Transmembrane helix</keyword>
<comment type="subcellular location">
    <subcellularLocation>
        <location evidence="1">Membrane</location>
        <topology evidence="1">Multi-pass membrane protein</topology>
    </subcellularLocation>
</comment>
<dbReference type="Proteomes" id="UP001516400">
    <property type="component" value="Unassembled WGS sequence"/>
</dbReference>
<evidence type="ECO:0000256" key="9">
    <source>
        <dbReference type="ARBA" id="ARBA00023136"/>
    </source>
</evidence>
<sequence>MSKKKDIPVILSPKKKVPGFRKNATEYFGVFAGNSGIHGFKYMGEPGRYLFEKIYWMLLFGVSLYFCVCLIYQTWIKWDLSPVLVSFARSPTQVWSIPFPAVTICPQTKSKQTVFNFTKAYWNNFYGSIKKKDLDRFNTISLACDEAFNKKGNKTTTYSALEFLVEAAPSFGEMVLTCSWPSVNNETCETLFVPTLTEEGVCYTFNMLDRDELFTEAVYLHGNFSKHGRSSEGWTLETGYPENSRKETFPRRAIQSGAVAGLSLLLNLYQEDLDYFCRGAVQGFKAGLAPRRSHGEPSASAGSSTGLDGAVGNAVSGDAEVAVSIGKLTAEIRNLRNTDIFCSDKITDFETKSSGLGDVISKGNKIEKENEQLR</sequence>
<accession>A0ABD2N5L9</accession>
<evidence type="ECO:0000256" key="8">
    <source>
        <dbReference type="ARBA" id="ARBA00023065"/>
    </source>
</evidence>
<dbReference type="PANTHER" id="PTHR11690:SF288">
    <property type="entry name" value="AMILORIDE-SENSITIVE NA+ CHANNEL-RELATED"/>
    <property type="match status" value="1"/>
</dbReference>
<proteinExistence type="inferred from homology"/>
<dbReference type="EMBL" id="JABFTP020000062">
    <property type="protein sequence ID" value="KAL3273908.1"/>
    <property type="molecule type" value="Genomic_DNA"/>
</dbReference>
<evidence type="ECO:0000313" key="15">
    <source>
        <dbReference type="Proteomes" id="UP001516400"/>
    </source>
</evidence>
<dbReference type="InterPro" id="IPR001873">
    <property type="entry name" value="ENaC"/>
</dbReference>
<keyword evidence="3 12" id="KW-0813">Transport</keyword>
<keyword evidence="7" id="KW-0915">Sodium</keyword>
<keyword evidence="10 12" id="KW-0739">Sodium transport</keyword>
<comment type="similarity">
    <text evidence="2 12">Belongs to the amiloride-sensitive sodium channel (TC 1.A.6) family.</text>
</comment>
<evidence type="ECO:0000256" key="12">
    <source>
        <dbReference type="RuleBase" id="RU000679"/>
    </source>
</evidence>
<comment type="caution">
    <text evidence="14">The sequence shown here is derived from an EMBL/GenBank/DDBJ whole genome shotgun (WGS) entry which is preliminary data.</text>
</comment>
<dbReference type="GO" id="GO:0016020">
    <property type="term" value="C:membrane"/>
    <property type="evidence" value="ECO:0007669"/>
    <property type="project" value="UniProtKB-SubCell"/>
</dbReference>
<dbReference type="PANTHER" id="PTHR11690">
    <property type="entry name" value="AMILORIDE-SENSITIVE SODIUM CHANNEL-RELATED"/>
    <property type="match status" value="1"/>
</dbReference>
<evidence type="ECO:0000256" key="2">
    <source>
        <dbReference type="ARBA" id="ARBA00007193"/>
    </source>
</evidence>
<reference evidence="14 15" key="1">
    <citation type="journal article" date="2021" name="BMC Biol.">
        <title>Horizontally acquired antibacterial genes associated with adaptive radiation of ladybird beetles.</title>
        <authorList>
            <person name="Li H.S."/>
            <person name="Tang X.F."/>
            <person name="Huang Y.H."/>
            <person name="Xu Z.Y."/>
            <person name="Chen M.L."/>
            <person name="Du X.Y."/>
            <person name="Qiu B.Y."/>
            <person name="Chen P.T."/>
            <person name="Zhang W."/>
            <person name="Slipinski A."/>
            <person name="Escalona H.E."/>
            <person name="Waterhouse R.M."/>
            <person name="Zwick A."/>
            <person name="Pang H."/>
        </authorList>
    </citation>
    <scope>NUCLEOTIDE SEQUENCE [LARGE SCALE GENOMIC DNA]</scope>
    <source>
        <strain evidence="14">SYSU2018</strain>
    </source>
</reference>
<evidence type="ECO:0000313" key="14">
    <source>
        <dbReference type="EMBL" id="KAL3273908.1"/>
    </source>
</evidence>
<dbReference type="Pfam" id="PF00858">
    <property type="entry name" value="ASC"/>
    <property type="match status" value="1"/>
</dbReference>
<keyword evidence="8 12" id="KW-0406">Ion transport</keyword>
<gene>
    <name evidence="14" type="ORF">HHI36_015335</name>
</gene>